<gene>
    <name evidence="4" type="ORF">MEBOL_002942</name>
</gene>
<evidence type="ECO:0000256" key="1">
    <source>
        <dbReference type="ARBA" id="ARBA00022679"/>
    </source>
</evidence>
<dbReference type="OrthoDB" id="5521920at2"/>
<reference evidence="4 5" key="1">
    <citation type="submission" date="2017-06" db="EMBL/GenBank/DDBJ databases">
        <authorList>
            <person name="Kim H.J."/>
            <person name="Triplett B.A."/>
        </authorList>
    </citation>
    <scope>NUCLEOTIDE SEQUENCE [LARGE SCALE GENOMIC DNA]</scope>
    <source>
        <strain evidence="4 5">DSM 14713</strain>
    </source>
</reference>
<name>A0A250IEA6_9BACT</name>
<dbReference type="InterPro" id="IPR016181">
    <property type="entry name" value="Acyl_CoA_acyltransferase"/>
</dbReference>
<dbReference type="CDD" id="cd04301">
    <property type="entry name" value="NAT_SF"/>
    <property type="match status" value="1"/>
</dbReference>
<evidence type="ECO:0000256" key="2">
    <source>
        <dbReference type="ARBA" id="ARBA00023315"/>
    </source>
</evidence>
<dbReference type="AlphaFoldDB" id="A0A250IEA6"/>
<dbReference type="PROSITE" id="PS51186">
    <property type="entry name" value="GNAT"/>
    <property type="match status" value="1"/>
</dbReference>
<dbReference type="InterPro" id="IPR000182">
    <property type="entry name" value="GNAT_dom"/>
</dbReference>
<keyword evidence="5" id="KW-1185">Reference proteome</keyword>
<dbReference type="KEGG" id="mbd:MEBOL_002942"/>
<dbReference type="RefSeq" id="WP_095978048.1">
    <property type="nucleotide sequence ID" value="NZ_CP022163.1"/>
</dbReference>
<accession>A0A250IEA6</accession>
<dbReference type="Proteomes" id="UP000217289">
    <property type="component" value="Chromosome"/>
</dbReference>
<dbReference type="GO" id="GO:0016747">
    <property type="term" value="F:acyltransferase activity, transferring groups other than amino-acyl groups"/>
    <property type="evidence" value="ECO:0007669"/>
    <property type="project" value="InterPro"/>
</dbReference>
<feature type="domain" description="N-acetyltransferase" evidence="3">
    <location>
        <begin position="122"/>
        <end position="266"/>
    </location>
</feature>
<sequence>MTDAELHALLRTNLLAFKALQMRTSALQGLDVPGVRALCLAGGAQPFFQQQVLYAWPGALGPQLDAVEAWYLARQVHAWRVGVTPGDTDAETALTRTGYQREDGMPAMGRTLEYHPPPSLPLGLTLERPDDLDAVMALNGQCYEPSSMDFLDAWRRAPLPDARIHAVLAREGGRALACSLSFEHEGCAGIYMVATHPDARRRGLGALVMEALHADAFARGCTTAVLQASAHGVSLYQRLGYRSLGTWVNWVRRVPGIRAPPMAAPG</sequence>
<dbReference type="Gene3D" id="3.40.630.30">
    <property type="match status" value="1"/>
</dbReference>
<dbReference type="InterPro" id="IPR050832">
    <property type="entry name" value="Bact_Acetyltransf"/>
</dbReference>
<keyword evidence="2" id="KW-0012">Acyltransferase</keyword>
<dbReference type="PANTHER" id="PTHR43877">
    <property type="entry name" value="AMINOALKYLPHOSPHONATE N-ACETYLTRANSFERASE-RELATED-RELATED"/>
    <property type="match status" value="1"/>
</dbReference>
<protein>
    <submittedName>
        <fullName evidence="4">GNAT family N-acetyltransferase</fullName>
    </submittedName>
</protein>
<dbReference type="EMBL" id="CP022163">
    <property type="protein sequence ID" value="ATB29492.1"/>
    <property type="molecule type" value="Genomic_DNA"/>
</dbReference>
<evidence type="ECO:0000259" key="3">
    <source>
        <dbReference type="PROSITE" id="PS51186"/>
    </source>
</evidence>
<dbReference type="Pfam" id="PF00583">
    <property type="entry name" value="Acetyltransf_1"/>
    <property type="match status" value="1"/>
</dbReference>
<keyword evidence="1 4" id="KW-0808">Transferase</keyword>
<evidence type="ECO:0000313" key="4">
    <source>
        <dbReference type="EMBL" id="ATB29492.1"/>
    </source>
</evidence>
<dbReference type="SUPFAM" id="SSF55729">
    <property type="entry name" value="Acyl-CoA N-acyltransferases (Nat)"/>
    <property type="match status" value="1"/>
</dbReference>
<proteinExistence type="predicted"/>
<organism evidence="4 5">
    <name type="scientific">Melittangium boletus DSM 14713</name>
    <dbReference type="NCBI Taxonomy" id="1294270"/>
    <lineage>
        <taxon>Bacteria</taxon>
        <taxon>Pseudomonadati</taxon>
        <taxon>Myxococcota</taxon>
        <taxon>Myxococcia</taxon>
        <taxon>Myxococcales</taxon>
        <taxon>Cystobacterineae</taxon>
        <taxon>Archangiaceae</taxon>
        <taxon>Melittangium</taxon>
    </lineage>
</organism>
<evidence type="ECO:0000313" key="5">
    <source>
        <dbReference type="Proteomes" id="UP000217289"/>
    </source>
</evidence>